<proteinExistence type="predicted"/>
<feature type="transmembrane region" description="Helical" evidence="1">
    <location>
        <begin position="291"/>
        <end position="310"/>
    </location>
</feature>
<dbReference type="Proteomes" id="UP000229972">
    <property type="component" value="Unassembled WGS sequence"/>
</dbReference>
<dbReference type="GO" id="GO:0016020">
    <property type="term" value="C:membrane"/>
    <property type="evidence" value="ECO:0007669"/>
    <property type="project" value="InterPro"/>
</dbReference>
<keyword evidence="1" id="KW-1133">Transmembrane helix</keyword>
<dbReference type="AlphaFoldDB" id="A0A2H0V846"/>
<dbReference type="Pfam" id="PF00892">
    <property type="entry name" value="EamA"/>
    <property type="match status" value="1"/>
</dbReference>
<keyword evidence="1" id="KW-0472">Membrane</keyword>
<organism evidence="3 4">
    <name type="scientific">Candidatus Falkowbacteria bacterium CG10_big_fil_rev_8_21_14_0_10_37_18</name>
    <dbReference type="NCBI Taxonomy" id="1974562"/>
    <lineage>
        <taxon>Bacteria</taxon>
        <taxon>Candidatus Falkowiibacteriota</taxon>
    </lineage>
</organism>
<feature type="domain" description="EamA" evidence="2">
    <location>
        <begin position="2"/>
        <end position="134"/>
    </location>
</feature>
<feature type="transmembrane region" description="Helical" evidence="1">
    <location>
        <begin position="60"/>
        <end position="79"/>
    </location>
</feature>
<feature type="transmembrane region" description="Helical" evidence="1">
    <location>
        <begin position="229"/>
        <end position="250"/>
    </location>
</feature>
<feature type="transmembrane region" description="Helical" evidence="1">
    <location>
        <begin position="6"/>
        <end position="24"/>
    </location>
</feature>
<feature type="transmembrane region" description="Helical" evidence="1">
    <location>
        <begin position="36"/>
        <end position="54"/>
    </location>
</feature>
<gene>
    <name evidence="3" type="ORF">COT93_03430</name>
</gene>
<accession>A0A2H0V846</accession>
<keyword evidence="1" id="KW-0812">Transmembrane</keyword>
<name>A0A2H0V846_9BACT</name>
<feature type="transmembrane region" description="Helical" evidence="1">
    <location>
        <begin position="262"/>
        <end position="279"/>
    </location>
</feature>
<dbReference type="InterPro" id="IPR000620">
    <property type="entry name" value="EamA_dom"/>
</dbReference>
<reference evidence="4" key="1">
    <citation type="submission" date="2017-09" db="EMBL/GenBank/DDBJ databases">
        <title>Depth-based differentiation of microbial function through sediment-hosted aquifers and enrichment of novel symbionts in the deep terrestrial subsurface.</title>
        <authorList>
            <person name="Probst A.J."/>
            <person name="Ladd B."/>
            <person name="Jarett J.K."/>
            <person name="Geller-Mcgrath D.E."/>
            <person name="Sieber C.M.K."/>
            <person name="Emerson J.B."/>
            <person name="Anantharaman K."/>
            <person name="Thomas B.C."/>
            <person name="Malmstrom R."/>
            <person name="Stieglmeier M."/>
            <person name="Klingl A."/>
            <person name="Woyke T."/>
            <person name="Ryan C.M."/>
            <person name="Banfield J.F."/>
        </authorList>
    </citation>
    <scope>NUCLEOTIDE SEQUENCE [LARGE SCALE GENOMIC DNA]</scope>
</reference>
<feature type="transmembrane region" description="Helical" evidence="1">
    <location>
        <begin position="156"/>
        <end position="175"/>
    </location>
</feature>
<sequence length="311" mass="34576">MSWLSVGLTAYLILAIVNLLDKFLVDRVLPSSKSYAFVACILGLSLFVLAPWFLVWPGWILFAFNLLNGAIFAIALWSLYEALRRGEAARILVLVGGLTPVFSLIFSLLFFKEQFSRGQWSGILAILIGVFIIAFLPQHRSYLSRVLRKLKFSPSFGSGGMVIAVVSALAYSLYFLGTKQSYIGQPFLSAFIWTRLGAAIFVLLFLIKTDNRKEIRSIFSPTRSSKNKFLVLLSQSLGSLGFILQNYAIFLGSVVLVNALQGTQYAFILILSTILAVLAPKLLKETFSWNIMLRKGVAIFIIALGLYLIAF</sequence>
<dbReference type="InterPro" id="IPR037185">
    <property type="entry name" value="EmrE-like"/>
</dbReference>
<comment type="caution">
    <text evidence="3">The sequence shown here is derived from an EMBL/GenBank/DDBJ whole genome shotgun (WGS) entry which is preliminary data.</text>
</comment>
<dbReference type="Gene3D" id="1.10.3730.20">
    <property type="match status" value="1"/>
</dbReference>
<dbReference type="SUPFAM" id="SSF103481">
    <property type="entry name" value="Multidrug resistance efflux transporter EmrE"/>
    <property type="match status" value="1"/>
</dbReference>
<evidence type="ECO:0000256" key="1">
    <source>
        <dbReference type="SAM" id="Phobius"/>
    </source>
</evidence>
<protein>
    <recommendedName>
        <fullName evidence="2">EamA domain-containing protein</fullName>
    </recommendedName>
</protein>
<feature type="transmembrane region" description="Helical" evidence="1">
    <location>
        <begin position="187"/>
        <end position="208"/>
    </location>
</feature>
<feature type="transmembrane region" description="Helical" evidence="1">
    <location>
        <begin position="117"/>
        <end position="136"/>
    </location>
</feature>
<dbReference type="EMBL" id="PFAL01000031">
    <property type="protein sequence ID" value="PIR95276.1"/>
    <property type="molecule type" value="Genomic_DNA"/>
</dbReference>
<evidence type="ECO:0000313" key="4">
    <source>
        <dbReference type="Proteomes" id="UP000229972"/>
    </source>
</evidence>
<evidence type="ECO:0000313" key="3">
    <source>
        <dbReference type="EMBL" id="PIR95276.1"/>
    </source>
</evidence>
<feature type="transmembrane region" description="Helical" evidence="1">
    <location>
        <begin position="91"/>
        <end position="111"/>
    </location>
</feature>
<evidence type="ECO:0000259" key="2">
    <source>
        <dbReference type="Pfam" id="PF00892"/>
    </source>
</evidence>